<keyword evidence="1" id="KW-1133">Transmembrane helix</keyword>
<protein>
    <recommendedName>
        <fullName evidence="4">Minor tail protein</fullName>
    </recommendedName>
</protein>
<evidence type="ECO:0000313" key="2">
    <source>
        <dbReference type="EMBL" id="ADB93726.1"/>
    </source>
</evidence>
<gene>
    <name evidence="2" type="primary">33</name>
    <name evidence="2" type="ORF">REDROCK_33</name>
</gene>
<proteinExistence type="predicted"/>
<dbReference type="GeneID" id="22110976"/>
<feature type="transmembrane region" description="Helical" evidence="1">
    <location>
        <begin position="88"/>
        <end position="108"/>
    </location>
</feature>
<dbReference type="KEGG" id="vg:22110976"/>
<keyword evidence="1" id="KW-0472">Membrane</keyword>
<organism evidence="2 3">
    <name type="scientific">Mycobacterium phage RedRock</name>
    <dbReference type="NCBI Taxonomy" id="711470"/>
    <lineage>
        <taxon>Viruses</taxon>
        <taxon>Duplodnaviria</taxon>
        <taxon>Heunggongvirae</taxon>
        <taxon>Uroviricota</taxon>
        <taxon>Caudoviricetes</taxon>
        <taxon>Fromanvirus</taxon>
        <taxon>Fromanvirus redrock</taxon>
    </lineage>
</organism>
<dbReference type="OrthoDB" id="16707at10239"/>
<evidence type="ECO:0000313" key="3">
    <source>
        <dbReference type="Proteomes" id="UP000001547"/>
    </source>
</evidence>
<dbReference type="Proteomes" id="UP000001547">
    <property type="component" value="Segment"/>
</dbReference>
<sequence length="142" mass="15487">MTYRYTPPFGLRVLQIVILIEAICRGVAFITAKEQVLSTTDIVNSAPMWVWGSIFIGFGLLGLYGEALMSGIQTIDATGSNVRAWPSFIAHSGLMVLYASLFLAYANAVIDGELSLASAPGAMTVFAFIHWLFARRRKSHVA</sequence>
<evidence type="ECO:0000256" key="1">
    <source>
        <dbReference type="SAM" id="Phobius"/>
    </source>
</evidence>
<feature type="transmembrane region" description="Helical" evidence="1">
    <location>
        <begin position="114"/>
        <end position="133"/>
    </location>
</feature>
<feature type="transmembrane region" description="Helical" evidence="1">
    <location>
        <begin position="9"/>
        <end position="28"/>
    </location>
</feature>
<dbReference type="EMBL" id="GU339467">
    <property type="protein sequence ID" value="ADB93726.1"/>
    <property type="molecule type" value="Genomic_DNA"/>
</dbReference>
<reference evidence="3" key="1">
    <citation type="submission" date="2009-12" db="EMBL/GenBank/DDBJ databases">
        <authorList>
            <person name="Jacobs-Sera D."/>
            <person name="Zellars M."/>
            <person name="Wells M.E."/>
            <person name="Webb J.L."/>
            <person name="Ware V.C."/>
            <person name="Vazquez E."/>
            <person name="TamarapuParthasarathy P."/>
            <person name="Smith I.A."/>
            <person name="Simon S.E."/>
            <person name="Shaffer C.D."/>
            <person name="Rubin M.R."/>
            <person name="Rosenzweig R.F."/>
            <person name="Rinehart C.A."/>
            <person name="Qin H."/>
            <person name="Pillay I."/>
            <person name="Payne D.E.II."/>
            <person name="Padolina J.M."/>
            <person name="Novick P.A."/>
            <person name="Miller E.S."/>
            <person name="Mayer E.S."/>
            <person name="Marzillier J.Y."/>
            <person name="Mageeney C.M."/>
            <person name="MacGibeny M.A."/>
            <person name="Li W."/>
            <person name="Lee J.Y."/>
            <person name="Kinnersley M.A."/>
            <person name="King-Smith C."/>
            <person name="King R.A."/>
            <person name="Kenna M.A."/>
            <person name="Kearse M.G."/>
            <person name="Johnson B.K."/>
            <person name="Johnson A.A."/>
            <person name="Johnson C.M."/>
            <person name="Hughes L.E."/>
            <person name="Harrison M."/>
            <person name="Guild N.A."/>
            <person name="Gilbert J.L."/>
            <person name="Fillman C.L."/>
            <person name="Felton C.M."/>
            <person name="Dunbar D.A."/>
            <person name="Dennehy J.J."/>
            <person name="DeJong R.J."/>
            <person name="Carson S."/>
            <person name="Burnett S.H."/>
            <person name="Breakwell D.P."/>
            <person name="Berrios J.E."/>
            <person name="Benjamin R.C."/>
            <person name="Anderson J.J."/>
            <person name="Bradley K.W."/>
            <person name="Khaja R."/>
            <person name="Lee E."/>
            <person name="Barker L.P."/>
            <person name="Lewis M.F."/>
            <person name="Jordan T.C."/>
            <person name="Cresawn S.G."/>
            <person name="Grace M.A."/>
            <person name="Pope W.H."/>
            <person name="Ko C."/>
            <person name="Russell D.A."/>
            <person name="Peebles C.L."/>
            <person name="Lawrence J.L."/>
            <person name="Hendrix R.W."/>
            <person name="Hatfull G.F."/>
        </authorList>
    </citation>
    <scope>NUCLEOTIDE SEQUENCE [LARGE SCALE GENOMIC DNA]</scope>
</reference>
<name>D3JZ95_9CAUD</name>
<accession>D3JZ95</accession>
<evidence type="ECO:0008006" key="4">
    <source>
        <dbReference type="Google" id="ProtNLM"/>
    </source>
</evidence>
<feature type="transmembrane region" description="Helical" evidence="1">
    <location>
        <begin position="48"/>
        <end position="67"/>
    </location>
</feature>
<keyword evidence="1" id="KW-0812">Transmembrane</keyword>
<keyword evidence="3" id="KW-1185">Reference proteome</keyword>
<dbReference type="RefSeq" id="YP_009101286.1">
    <property type="nucleotide sequence ID" value="NC_025444.1"/>
</dbReference>